<reference evidence="3" key="1">
    <citation type="submission" date="2015-05" db="EMBL/GenBank/DDBJ databases">
        <authorList>
            <consortium name="Pathogen Informatics"/>
        </authorList>
    </citation>
    <scope>NUCLEOTIDE SEQUENCE [LARGE SCALE GENOMIC DNA]</scope>
    <source>
        <strain evidence="3">L1-83</strain>
    </source>
</reference>
<dbReference type="OrthoDB" id="249246at2"/>
<proteinExistence type="predicted"/>
<protein>
    <submittedName>
        <fullName evidence="2">Uncharacterized protein</fullName>
    </submittedName>
</protein>
<dbReference type="Proteomes" id="UP000049828">
    <property type="component" value="Unassembled WGS sequence"/>
</dbReference>
<dbReference type="EMBL" id="CVRS01000088">
    <property type="protein sequence ID" value="CRL41100.1"/>
    <property type="molecule type" value="Genomic_DNA"/>
</dbReference>
<dbReference type="RefSeq" id="WP_006858369.1">
    <property type="nucleotide sequence ID" value="NZ_CVRS01000088.1"/>
</dbReference>
<evidence type="ECO:0000256" key="1">
    <source>
        <dbReference type="SAM" id="MobiDB-lite"/>
    </source>
</evidence>
<dbReference type="GeneID" id="75163110"/>
<gene>
    <name evidence="2" type="ORF">RIL183_28361</name>
</gene>
<feature type="region of interest" description="Disordered" evidence="1">
    <location>
        <begin position="191"/>
        <end position="219"/>
    </location>
</feature>
<evidence type="ECO:0000313" key="3">
    <source>
        <dbReference type="Proteomes" id="UP000049828"/>
    </source>
</evidence>
<name>A0A0M6WTU2_9FIRM</name>
<organism evidence="2 3">
    <name type="scientific">Roseburia inulinivorans</name>
    <dbReference type="NCBI Taxonomy" id="360807"/>
    <lineage>
        <taxon>Bacteria</taxon>
        <taxon>Bacillati</taxon>
        <taxon>Bacillota</taxon>
        <taxon>Clostridia</taxon>
        <taxon>Lachnospirales</taxon>
        <taxon>Lachnospiraceae</taxon>
        <taxon>Roseburia</taxon>
    </lineage>
</organism>
<accession>A0A0M6WTU2</accession>
<dbReference type="AlphaFoldDB" id="A0A0M6WTU2"/>
<keyword evidence="3" id="KW-1185">Reference proteome</keyword>
<feature type="compositionally biased region" description="Basic and acidic residues" evidence="1">
    <location>
        <begin position="191"/>
        <end position="206"/>
    </location>
</feature>
<evidence type="ECO:0000313" key="2">
    <source>
        <dbReference type="EMBL" id="CRL41100.1"/>
    </source>
</evidence>
<sequence>MEKFLDELILSERKKRKEKVLDKQIDLERDLPEQYLQTVVMSDKATSIKIPAFMKDLPEKLVEQKYEFDPKPQIIKSTQNGSVNFTFSLLDVSVEPGQLGEICQGCKRAWRRILPEIIFYEEGEEDINGIRVHWMEYSNHAAGGKLYNFLFYAATERTLTGSMNCPYGKHEVWVKIAKLCMRTLRGKGYDGETAADHGNRERDDGTHIYGTASGIDEEL</sequence>